<dbReference type="Gene3D" id="3.20.20.370">
    <property type="entry name" value="Glycoside hydrolase/deacetylase"/>
    <property type="match status" value="1"/>
</dbReference>
<dbReference type="SUPFAM" id="SSF88713">
    <property type="entry name" value="Glycoside hydrolase/deacetylase"/>
    <property type="match status" value="1"/>
</dbReference>
<keyword evidence="2" id="KW-1185">Reference proteome</keyword>
<dbReference type="OrthoDB" id="7419255at2"/>
<organism evidence="1 2">
    <name type="scientific">Sphingomonas dokdonensis</name>
    <dbReference type="NCBI Taxonomy" id="344880"/>
    <lineage>
        <taxon>Bacteria</taxon>
        <taxon>Pseudomonadati</taxon>
        <taxon>Pseudomonadota</taxon>
        <taxon>Alphaproteobacteria</taxon>
        <taxon>Sphingomonadales</taxon>
        <taxon>Sphingomonadaceae</taxon>
        <taxon>Sphingomonas</taxon>
    </lineage>
</organism>
<sequence length="316" mass="34428">MTPVFLTIDTEIAWRHHRAGLDPAIVEARSIEPAGVGLGWQLGVLAQHRLKATFFVDPMPARVYGLDLFRRIVDAILAAGQEVQLHLHPNWTEASLTNREAHGSFEIIDLSADAQRDLLGEAASLLMAAGAPRPVAFRAGSYSANDDTLAGLAALGITYDSSHNGAHHPWPSAIGLPPTQIAPLMHRGVTEVPVTTIEDKPGKWRNFQICALSTQEMAAAIDHAIAARHAAVTIVGHSFELADRSGTKANKVHVQRFESLCRILAERRAAAPTTHFADLPQLTLDAHDKPLPASRWRRGRRQAEQLWSNLVSERGA</sequence>
<dbReference type="InterPro" id="IPR011330">
    <property type="entry name" value="Glyco_hydro/deAcase_b/a-brl"/>
</dbReference>
<dbReference type="RefSeq" id="WP_088367970.1">
    <property type="nucleotide sequence ID" value="NZ_NBBI01000005.1"/>
</dbReference>
<proteinExistence type="predicted"/>
<evidence type="ECO:0000313" key="2">
    <source>
        <dbReference type="Proteomes" id="UP000197290"/>
    </source>
</evidence>
<dbReference type="EMBL" id="NBBI01000005">
    <property type="protein sequence ID" value="OWK28817.1"/>
    <property type="molecule type" value="Genomic_DNA"/>
</dbReference>
<protein>
    <submittedName>
        <fullName evidence="1">Polysaccharide deacetylase</fullName>
    </submittedName>
</protein>
<name>A0A245ZGE6_9SPHN</name>
<evidence type="ECO:0000313" key="1">
    <source>
        <dbReference type="EMBL" id="OWK28817.1"/>
    </source>
</evidence>
<comment type="caution">
    <text evidence="1">The sequence shown here is derived from an EMBL/GenBank/DDBJ whole genome shotgun (WGS) entry which is preliminary data.</text>
</comment>
<gene>
    <name evidence="1" type="ORF">SPDO_26520</name>
</gene>
<accession>A0A245ZGE6</accession>
<dbReference type="Proteomes" id="UP000197290">
    <property type="component" value="Unassembled WGS sequence"/>
</dbReference>
<dbReference type="AlphaFoldDB" id="A0A245ZGE6"/>
<reference evidence="1 2" key="1">
    <citation type="submission" date="2017-03" db="EMBL/GenBank/DDBJ databases">
        <title>Genome sequence of Sphingomonas dokdonensis DSM 21029.</title>
        <authorList>
            <person name="Poehlein A."/>
            <person name="Wuebbeler J.H."/>
            <person name="Steinbuechel A."/>
            <person name="Daniel R."/>
        </authorList>
    </citation>
    <scope>NUCLEOTIDE SEQUENCE [LARGE SCALE GENOMIC DNA]</scope>
    <source>
        <strain evidence="1 2">DSM 21029</strain>
    </source>
</reference>
<dbReference type="GO" id="GO:0005975">
    <property type="term" value="P:carbohydrate metabolic process"/>
    <property type="evidence" value="ECO:0007669"/>
    <property type="project" value="InterPro"/>
</dbReference>